<accession>A0A7I5EEG1</accession>
<organism evidence="2 3">
    <name type="scientific">Haemonchus contortus</name>
    <name type="common">Barber pole worm</name>
    <dbReference type="NCBI Taxonomy" id="6289"/>
    <lineage>
        <taxon>Eukaryota</taxon>
        <taxon>Metazoa</taxon>
        <taxon>Ecdysozoa</taxon>
        <taxon>Nematoda</taxon>
        <taxon>Chromadorea</taxon>
        <taxon>Rhabditida</taxon>
        <taxon>Rhabditina</taxon>
        <taxon>Rhabditomorpha</taxon>
        <taxon>Strongyloidea</taxon>
        <taxon>Trichostrongylidae</taxon>
        <taxon>Haemonchus</taxon>
    </lineage>
</organism>
<sequence length="518" mass="58853">MVGRDEDEVNMEEGIEEFLQEPGVVKIAKQLKDKADAPRCTDVDSEKDSNVSTGAAVWSTSRVQMRHYAQTYAEEPRRQQGQSLTMDMLNCFQSLSCADPGVYKGKLNENFKDFVRRFRRKYQRVVMSDEILIEILGDDHLGGRAKSVFLPIPAELKRRGFEVVIEKLGKLLAEDSVDGRMRAIAELREMRIRPNQEVADFCVALEKLGRKANPQGRLEDSSLEFAHILLTNLREWPEYTQLLSALHRTTPEKAYEEVKQFAFSIELSKRMYGGTYEKEDRYRHWWLRAKAYSNNEESNVGKVSRSTEVMETRKEDKEITKQGYLELGSGNPQNHPPRTPERSSFGGPAERKYGDSKECFKSSKFGHIAKECTQRTQTADSPKTSSPAVGKRMACWTRMLECRVPALLDTGSMISIVPVRVLARDVDRLELIKDDKNVPVHDAFNNRMEFMSAVRIIVELEGGRSSDVAFYIVDSCDDEVLLGTNALSDLGVDLTISQVRSGIRRERGVETQTRTVAK</sequence>
<dbReference type="Gene3D" id="2.40.70.10">
    <property type="entry name" value="Acid Proteases"/>
    <property type="match status" value="1"/>
</dbReference>
<dbReference type="CDD" id="cd00303">
    <property type="entry name" value="retropepsin_like"/>
    <property type="match status" value="1"/>
</dbReference>
<dbReference type="OrthoDB" id="5871317at2759"/>
<reference evidence="3" key="1">
    <citation type="submission" date="2020-12" db="UniProtKB">
        <authorList>
            <consortium name="WormBaseParasite"/>
        </authorList>
    </citation>
    <scope>IDENTIFICATION</scope>
    <source>
        <strain evidence="3">MHco3</strain>
    </source>
</reference>
<dbReference type="WBParaSite" id="HCON_00177890-00001">
    <property type="protein sequence ID" value="HCON_00177890-00001"/>
    <property type="gene ID" value="HCON_00177890"/>
</dbReference>
<evidence type="ECO:0000313" key="3">
    <source>
        <dbReference type="WBParaSite" id="HCON_00177890-00001"/>
    </source>
</evidence>
<evidence type="ECO:0000256" key="1">
    <source>
        <dbReference type="SAM" id="MobiDB-lite"/>
    </source>
</evidence>
<evidence type="ECO:0000313" key="2">
    <source>
        <dbReference type="Proteomes" id="UP000025227"/>
    </source>
</evidence>
<dbReference type="AlphaFoldDB" id="A0A7I5EEG1"/>
<dbReference type="Proteomes" id="UP000025227">
    <property type="component" value="Unplaced"/>
</dbReference>
<proteinExistence type="predicted"/>
<feature type="region of interest" description="Disordered" evidence="1">
    <location>
        <begin position="303"/>
        <end position="353"/>
    </location>
</feature>
<name>A0A7I5EEG1_HAECO</name>
<dbReference type="InterPro" id="IPR021109">
    <property type="entry name" value="Peptidase_aspartic_dom_sf"/>
</dbReference>
<keyword evidence="2" id="KW-1185">Reference proteome</keyword>
<protein>
    <submittedName>
        <fullName evidence="3">CCHC-type domain-containing protein</fullName>
    </submittedName>
</protein>
<feature type="compositionally biased region" description="Basic and acidic residues" evidence="1">
    <location>
        <begin position="308"/>
        <end position="320"/>
    </location>
</feature>